<protein>
    <submittedName>
        <fullName evidence="6">HTH-type transcriptional activator RhaR</fullName>
    </submittedName>
</protein>
<dbReference type="InterPro" id="IPR003313">
    <property type="entry name" value="AraC-bd"/>
</dbReference>
<gene>
    <name evidence="6" type="primary">rhaR_1</name>
    <name evidence="6" type="ORF">LMG23992_05516</name>
</gene>
<comment type="caution">
    <text evidence="6">The sequence shown here is derived from an EMBL/GenBank/DDBJ whole genome shotgun (WGS) entry which is preliminary data.</text>
</comment>
<dbReference type="SUPFAM" id="SSF46689">
    <property type="entry name" value="Homeodomain-like"/>
    <property type="match status" value="1"/>
</dbReference>
<reference evidence="6 7" key="1">
    <citation type="submission" date="2021-08" db="EMBL/GenBank/DDBJ databases">
        <authorList>
            <person name="Peeters C."/>
        </authorList>
    </citation>
    <scope>NUCLEOTIDE SEQUENCE [LARGE SCALE GENOMIC DNA]</scope>
    <source>
        <strain evidence="6 7">LMG 23992</strain>
    </source>
</reference>
<keyword evidence="2" id="KW-0238">DNA-binding</keyword>
<dbReference type="Pfam" id="PF02311">
    <property type="entry name" value="AraC_binding"/>
    <property type="match status" value="1"/>
</dbReference>
<evidence type="ECO:0000313" key="7">
    <source>
        <dbReference type="Proteomes" id="UP000727654"/>
    </source>
</evidence>
<dbReference type="InterPro" id="IPR018060">
    <property type="entry name" value="HTH_AraC"/>
</dbReference>
<evidence type="ECO:0000256" key="1">
    <source>
        <dbReference type="ARBA" id="ARBA00023015"/>
    </source>
</evidence>
<dbReference type="Gene3D" id="1.10.10.60">
    <property type="entry name" value="Homeodomain-like"/>
    <property type="match status" value="1"/>
</dbReference>
<dbReference type="PANTHER" id="PTHR43280">
    <property type="entry name" value="ARAC-FAMILY TRANSCRIPTIONAL REGULATOR"/>
    <property type="match status" value="1"/>
</dbReference>
<dbReference type="Pfam" id="PF12833">
    <property type="entry name" value="HTH_18"/>
    <property type="match status" value="1"/>
</dbReference>
<keyword evidence="4" id="KW-0804">Transcription</keyword>
<keyword evidence="1" id="KW-0805">Transcription regulation</keyword>
<evidence type="ECO:0000256" key="2">
    <source>
        <dbReference type="ARBA" id="ARBA00023125"/>
    </source>
</evidence>
<evidence type="ECO:0000256" key="4">
    <source>
        <dbReference type="ARBA" id="ARBA00023163"/>
    </source>
</evidence>
<dbReference type="EMBL" id="CAJZAI010000032">
    <property type="protein sequence ID" value="CAG9185337.1"/>
    <property type="molecule type" value="Genomic_DNA"/>
</dbReference>
<organism evidence="6 7">
    <name type="scientific">Cupriavidus laharis</name>
    <dbReference type="NCBI Taxonomy" id="151654"/>
    <lineage>
        <taxon>Bacteria</taxon>
        <taxon>Pseudomonadati</taxon>
        <taxon>Pseudomonadota</taxon>
        <taxon>Betaproteobacteria</taxon>
        <taxon>Burkholderiales</taxon>
        <taxon>Burkholderiaceae</taxon>
        <taxon>Cupriavidus</taxon>
    </lineage>
</organism>
<name>A0ABM8XY71_9BURK</name>
<feature type="domain" description="HTH araC/xylS-type" evidence="5">
    <location>
        <begin position="193"/>
        <end position="291"/>
    </location>
</feature>
<dbReference type="PROSITE" id="PS01124">
    <property type="entry name" value="HTH_ARAC_FAMILY_2"/>
    <property type="match status" value="1"/>
</dbReference>
<dbReference type="SUPFAM" id="SSF51215">
    <property type="entry name" value="Regulatory protein AraC"/>
    <property type="match status" value="1"/>
</dbReference>
<evidence type="ECO:0000256" key="3">
    <source>
        <dbReference type="ARBA" id="ARBA00023159"/>
    </source>
</evidence>
<proteinExistence type="predicted"/>
<keyword evidence="7" id="KW-1185">Reference proteome</keyword>
<dbReference type="InterPro" id="IPR009057">
    <property type="entry name" value="Homeodomain-like_sf"/>
</dbReference>
<dbReference type="RefSeq" id="WP_224000269.1">
    <property type="nucleotide sequence ID" value="NZ_CAJZAI010000032.1"/>
</dbReference>
<evidence type="ECO:0000313" key="6">
    <source>
        <dbReference type="EMBL" id="CAG9185337.1"/>
    </source>
</evidence>
<dbReference type="SMART" id="SM00342">
    <property type="entry name" value="HTH_ARAC"/>
    <property type="match status" value="1"/>
</dbReference>
<dbReference type="PRINTS" id="PR00032">
    <property type="entry name" value="HTHARAC"/>
</dbReference>
<sequence>MHGVTCCQLPVFRIANFEYGSEIKSTDFHMAPLQKLMSTLPYPHRHDFFHIVWVERGSGHHIIDSVKYDVRPHTMFFMSPGQIHDFELSDDTTGYTINFSAEFFALQLQNKNVLTEIPVFDLENQVQALYPDDEQATRIRATLEAIDQEYREEHYGAQDMIRSYLYILLVLASRLAAPGGNADASRRSLMLARRFKALLEQQFATVQEVADYASQLRVTERALNDATRRALGSTAAQLIRERVMLEAKRLLAHDELSVTAVAEGLGFEDPAYFSRIFRKHTGRAPLEFRQSLARLGA</sequence>
<keyword evidence="3" id="KW-0010">Activator</keyword>
<dbReference type="InterPro" id="IPR037923">
    <property type="entry name" value="HTH-like"/>
</dbReference>
<dbReference type="Proteomes" id="UP000727654">
    <property type="component" value="Unassembled WGS sequence"/>
</dbReference>
<dbReference type="InterPro" id="IPR020449">
    <property type="entry name" value="Tscrpt_reg_AraC-type_HTH"/>
</dbReference>
<dbReference type="Gene3D" id="2.60.120.10">
    <property type="entry name" value="Jelly Rolls"/>
    <property type="match status" value="1"/>
</dbReference>
<evidence type="ECO:0000259" key="5">
    <source>
        <dbReference type="PROSITE" id="PS01124"/>
    </source>
</evidence>
<dbReference type="InterPro" id="IPR014710">
    <property type="entry name" value="RmlC-like_jellyroll"/>
</dbReference>
<dbReference type="PANTHER" id="PTHR43280:SF32">
    <property type="entry name" value="TRANSCRIPTIONAL REGULATORY PROTEIN"/>
    <property type="match status" value="1"/>
</dbReference>
<accession>A0ABM8XY71</accession>